<dbReference type="Pfam" id="PF00753">
    <property type="entry name" value="Lactamase_B"/>
    <property type="match status" value="1"/>
</dbReference>
<dbReference type="SMART" id="SM00849">
    <property type="entry name" value="Lactamase_B"/>
    <property type="match status" value="1"/>
</dbReference>
<evidence type="ECO:0000256" key="2">
    <source>
        <dbReference type="ARBA" id="ARBA00022475"/>
    </source>
</evidence>
<dbReference type="InterPro" id="IPR004477">
    <property type="entry name" value="ComEC_N"/>
</dbReference>
<dbReference type="InterPro" id="IPR001279">
    <property type="entry name" value="Metallo-B-lactamas"/>
</dbReference>
<sequence length="761" mass="85853">MKGTWHLLAFSALLAVAVKTWHLIVVVIVFVWLWHLMKQSRLTPAQVIVICTGIIFFYWFTGFQTPKNEQVQANSGEIIGLTGNIVSEVRVKSYGLEFVLKGDDQNDYLVSYFSKGDVNADVLNQLQTGASCNLKGKVEIPESSSNPGQFNYQNYLRNKGIQYLFQVQVETNSSVNCTGSSFLQQVYNVRQFVLSKANDNLSSFTAGWVKALVLGDNEGIDPGTIELFQRFGLSHLLAISGLHVGLLVGGLYYVFVKFNIVTKEKAQTLILLIVALYPLIGGGSPSVWRASLMTMFTIVLVKIRVPLQVTDIVSLTFLLLYLIDPPNLYQLGFQFSFLVSFALLLSQKLWNNTRPMYQILLVSFISSLSILPIQVYNFYYFNPVSLLVNLIIVPYFSFYVMPFMLLLLLLSLTFPDLVSFLDVVFRLSHETVLQILELMDKFLFFPWVIGKFPLAFFIPYYLLFIMMMVSIGENKKKKAFLLGSCLTMLLVTISLKPYVSPQGTITMLDVGQGDSFIIELPYRKGVIMIDAAGSLDGNFEPSNKRFEQVIKPFLYSRGIARIDQVILTHPDLDHVGSFPYLLDDFNIEKLIISDLYELPEDLQNKMQNKIEIVRVSDKDKISIGTSVFNVLHPGNSNDLFGTNETSLVVFTKIGGLRWLFTGDIDEGVESLLLKKYPNLKADVLKVAHHGSKTSTSEAWIDQLTPKYAWVSVGANNSYGHPNPDVIRRLRDNRVVLLRTDKLGAIQYNFSGNKGTLYRYSP</sequence>
<evidence type="ECO:0000313" key="9">
    <source>
        <dbReference type="Proteomes" id="UP001145069"/>
    </source>
</evidence>
<feature type="transmembrane region" description="Helical" evidence="6">
    <location>
        <begin position="41"/>
        <end position="60"/>
    </location>
</feature>
<dbReference type="GO" id="GO:0030420">
    <property type="term" value="P:establishment of competence for transformation"/>
    <property type="evidence" value="ECO:0007669"/>
    <property type="project" value="InterPro"/>
</dbReference>
<evidence type="ECO:0000256" key="1">
    <source>
        <dbReference type="ARBA" id="ARBA00004651"/>
    </source>
</evidence>
<keyword evidence="3 6" id="KW-0812">Transmembrane</keyword>
<feature type="transmembrane region" description="Helical" evidence="6">
    <location>
        <begin position="479"/>
        <end position="499"/>
    </location>
</feature>
<dbReference type="Pfam" id="PF13567">
    <property type="entry name" value="DUF4131"/>
    <property type="match status" value="1"/>
</dbReference>
<proteinExistence type="predicted"/>
<evidence type="ECO:0000256" key="5">
    <source>
        <dbReference type="ARBA" id="ARBA00023136"/>
    </source>
</evidence>
<feature type="transmembrane region" description="Helical" evidence="6">
    <location>
        <begin position="268"/>
        <end position="288"/>
    </location>
</feature>
<keyword evidence="5 6" id="KW-0472">Membrane</keyword>
<dbReference type="PANTHER" id="PTHR30619">
    <property type="entry name" value="DNA INTERNALIZATION/COMPETENCE PROTEIN COMEC/REC2"/>
    <property type="match status" value="1"/>
</dbReference>
<evidence type="ECO:0000313" key="8">
    <source>
        <dbReference type="EMBL" id="MDC3415582.1"/>
    </source>
</evidence>
<dbReference type="GO" id="GO:0005886">
    <property type="term" value="C:plasma membrane"/>
    <property type="evidence" value="ECO:0007669"/>
    <property type="project" value="UniProtKB-SubCell"/>
</dbReference>
<dbReference type="EMBL" id="JAMQKC010000001">
    <property type="protein sequence ID" value="MDC3415582.1"/>
    <property type="molecule type" value="Genomic_DNA"/>
</dbReference>
<comment type="subcellular location">
    <subcellularLocation>
        <location evidence="1">Cell membrane</location>
        <topology evidence="1">Multi-pass membrane protein</topology>
    </subcellularLocation>
</comment>
<dbReference type="NCBIfam" id="TIGR00360">
    <property type="entry name" value="ComEC_N-term"/>
    <property type="match status" value="1"/>
</dbReference>
<evidence type="ECO:0000256" key="4">
    <source>
        <dbReference type="ARBA" id="ARBA00022989"/>
    </source>
</evidence>
<feature type="transmembrane region" description="Helical" evidence="6">
    <location>
        <begin position="357"/>
        <end position="373"/>
    </location>
</feature>
<organism evidence="8 9">
    <name type="scientific">Aquibacillus salsiterrae</name>
    <dbReference type="NCBI Taxonomy" id="2950439"/>
    <lineage>
        <taxon>Bacteria</taxon>
        <taxon>Bacillati</taxon>
        <taxon>Bacillota</taxon>
        <taxon>Bacilli</taxon>
        <taxon>Bacillales</taxon>
        <taxon>Bacillaceae</taxon>
        <taxon>Aquibacillus</taxon>
    </lineage>
</organism>
<dbReference type="InterPro" id="IPR036866">
    <property type="entry name" value="RibonucZ/Hydroxyglut_hydro"/>
</dbReference>
<dbReference type="InterPro" id="IPR025405">
    <property type="entry name" value="DUF4131"/>
</dbReference>
<dbReference type="NCBIfam" id="TIGR00361">
    <property type="entry name" value="ComEC_Rec2"/>
    <property type="match status" value="1"/>
</dbReference>
<feature type="transmembrane region" description="Helical" evidence="6">
    <location>
        <begin position="7"/>
        <end position="35"/>
    </location>
</feature>
<evidence type="ECO:0000256" key="6">
    <source>
        <dbReference type="SAM" id="Phobius"/>
    </source>
</evidence>
<dbReference type="AlphaFoldDB" id="A0A9X4ADK3"/>
<comment type="caution">
    <text evidence="8">The sequence shown here is derived from an EMBL/GenBank/DDBJ whole genome shotgun (WGS) entry which is preliminary data.</text>
</comment>
<feature type="transmembrane region" description="Helical" evidence="6">
    <location>
        <begin position="300"/>
        <end position="322"/>
    </location>
</feature>
<dbReference type="InterPro" id="IPR052159">
    <property type="entry name" value="Competence_DNA_uptake"/>
</dbReference>
<keyword evidence="2" id="KW-1003">Cell membrane</keyword>
<evidence type="ECO:0000256" key="3">
    <source>
        <dbReference type="ARBA" id="ARBA00022692"/>
    </source>
</evidence>
<accession>A0A9X4ADK3</accession>
<dbReference type="RefSeq" id="WP_272444539.1">
    <property type="nucleotide sequence ID" value="NZ_JAMQKC010000001.1"/>
</dbReference>
<feature type="transmembrane region" description="Helical" evidence="6">
    <location>
        <begin position="445"/>
        <end position="467"/>
    </location>
</feature>
<dbReference type="PANTHER" id="PTHR30619:SF1">
    <property type="entry name" value="RECOMBINATION PROTEIN 2"/>
    <property type="match status" value="1"/>
</dbReference>
<dbReference type="Proteomes" id="UP001145069">
    <property type="component" value="Unassembled WGS sequence"/>
</dbReference>
<name>A0A9X4ADK3_9BACI</name>
<keyword evidence="9" id="KW-1185">Reference proteome</keyword>
<feature type="domain" description="Metallo-beta-lactamase" evidence="7">
    <location>
        <begin position="512"/>
        <end position="714"/>
    </location>
</feature>
<protein>
    <submittedName>
        <fullName evidence="8">DNA internalization-related competence protein ComEC/Rec2</fullName>
    </submittedName>
</protein>
<feature type="transmembrane region" description="Helical" evidence="6">
    <location>
        <begin position="236"/>
        <end position="256"/>
    </location>
</feature>
<dbReference type="SUPFAM" id="SSF56281">
    <property type="entry name" value="Metallo-hydrolase/oxidoreductase"/>
    <property type="match status" value="1"/>
</dbReference>
<dbReference type="Gene3D" id="3.60.15.10">
    <property type="entry name" value="Ribonuclease Z/Hydroxyacylglutathione hydrolase-like"/>
    <property type="match status" value="1"/>
</dbReference>
<dbReference type="InterPro" id="IPR004797">
    <property type="entry name" value="Competence_ComEC/Rec2"/>
</dbReference>
<dbReference type="InterPro" id="IPR035681">
    <property type="entry name" value="ComA-like_MBL"/>
</dbReference>
<reference evidence="8" key="1">
    <citation type="submission" date="2022-06" db="EMBL/GenBank/DDBJ databases">
        <title>Aquibacillus sp. a new bacterium isolated from soil saline samples.</title>
        <authorList>
            <person name="Galisteo C."/>
            <person name="De La Haba R."/>
            <person name="Sanchez-Porro C."/>
            <person name="Ventosa A."/>
        </authorList>
    </citation>
    <scope>NUCLEOTIDE SEQUENCE</scope>
    <source>
        <strain evidence="8">3ASR75-54</strain>
    </source>
</reference>
<evidence type="ECO:0000259" key="7">
    <source>
        <dbReference type="SMART" id="SM00849"/>
    </source>
</evidence>
<dbReference type="Pfam" id="PF03772">
    <property type="entry name" value="Competence"/>
    <property type="match status" value="1"/>
</dbReference>
<keyword evidence="4 6" id="KW-1133">Transmembrane helix</keyword>
<dbReference type="CDD" id="cd07731">
    <property type="entry name" value="ComA-like_MBL-fold"/>
    <property type="match status" value="1"/>
</dbReference>
<gene>
    <name evidence="8" type="ORF">NC799_01485</name>
</gene>